<keyword evidence="1" id="KW-0175">Coiled coil</keyword>
<evidence type="ECO:0000313" key="2">
    <source>
        <dbReference type="EMBL" id="GMI08743.1"/>
    </source>
</evidence>
<protein>
    <submittedName>
        <fullName evidence="2">Uncharacterized protein</fullName>
    </submittedName>
</protein>
<evidence type="ECO:0000256" key="1">
    <source>
        <dbReference type="SAM" id="Coils"/>
    </source>
</evidence>
<dbReference type="AlphaFoldDB" id="A0A9W7CMS8"/>
<comment type="caution">
    <text evidence="2">The sequence shown here is derived from an EMBL/GenBank/DDBJ whole genome shotgun (WGS) entry which is preliminary data.</text>
</comment>
<keyword evidence="3" id="KW-1185">Reference proteome</keyword>
<feature type="coiled-coil region" evidence="1">
    <location>
        <begin position="24"/>
        <end position="136"/>
    </location>
</feature>
<organism evidence="2 3">
    <name type="scientific">Triparma laevis f. longispina</name>
    <dbReference type="NCBI Taxonomy" id="1714387"/>
    <lineage>
        <taxon>Eukaryota</taxon>
        <taxon>Sar</taxon>
        <taxon>Stramenopiles</taxon>
        <taxon>Ochrophyta</taxon>
        <taxon>Bolidophyceae</taxon>
        <taxon>Parmales</taxon>
        <taxon>Triparmaceae</taxon>
        <taxon>Triparma</taxon>
    </lineage>
</organism>
<gene>
    <name evidence="2" type="ORF">TrLO_g11199</name>
</gene>
<accession>A0A9W7CMS8</accession>
<dbReference type="EMBL" id="BRXW01000129">
    <property type="protein sequence ID" value="GMI08743.1"/>
    <property type="molecule type" value="Genomic_DNA"/>
</dbReference>
<reference evidence="3" key="1">
    <citation type="journal article" date="2023" name="Commun. Biol.">
        <title>Genome analysis of Parmales, the sister group of diatoms, reveals the evolutionary specialization of diatoms from phago-mixotrophs to photoautotrophs.</title>
        <authorList>
            <person name="Ban H."/>
            <person name="Sato S."/>
            <person name="Yoshikawa S."/>
            <person name="Yamada K."/>
            <person name="Nakamura Y."/>
            <person name="Ichinomiya M."/>
            <person name="Sato N."/>
            <person name="Blanc-Mathieu R."/>
            <person name="Endo H."/>
            <person name="Kuwata A."/>
            <person name="Ogata H."/>
        </authorList>
    </citation>
    <scope>NUCLEOTIDE SEQUENCE [LARGE SCALE GENOMIC DNA]</scope>
    <source>
        <strain evidence="3">NIES 3700</strain>
    </source>
</reference>
<proteinExistence type="predicted"/>
<sequence>MSLVIKRKFSGVKEGADATGNAANNDALQKAEALAKSLAKASAELQEVSKMLDEEKLAKSRLEKDKKSALAQLRAEKQKSMKLEEEIDATGSDAVEKHLETLKIVEEEKRELMASVDELKATCDEQQTELEELKDNGVVDSDRQKEIDELHKKLAGLKSEHGIALEDLNHKQWREVDKLKVKQDKEISRLEKKARENPAQAVRIKELEEEIRIQRSKNIESGNKLVAAKWKSLQEKSTLERK</sequence>
<name>A0A9W7CMS8_9STRA</name>
<dbReference type="OrthoDB" id="10641089at2759"/>
<dbReference type="Proteomes" id="UP001165122">
    <property type="component" value="Unassembled WGS sequence"/>
</dbReference>
<evidence type="ECO:0000313" key="3">
    <source>
        <dbReference type="Proteomes" id="UP001165122"/>
    </source>
</evidence>